<protein>
    <submittedName>
        <fullName evidence="1">Uncharacterized protein</fullName>
    </submittedName>
</protein>
<keyword evidence="2" id="KW-1185">Reference proteome</keyword>
<organism evidence="1 2">
    <name type="scientific">Streptomyces pseudogriseolus</name>
    <name type="common">Streptomyces gancidicus</name>
    <name type="synonym">Streptomyces rubiginosus</name>
    <dbReference type="NCBI Taxonomy" id="36817"/>
    <lineage>
        <taxon>Bacteria</taxon>
        <taxon>Bacillati</taxon>
        <taxon>Actinomycetota</taxon>
        <taxon>Actinomycetes</taxon>
        <taxon>Kitasatosporales</taxon>
        <taxon>Streptomycetaceae</taxon>
        <taxon>Streptomyces</taxon>
        <taxon>Streptomyces pseudogriseolus group</taxon>
    </lineage>
</organism>
<evidence type="ECO:0000313" key="2">
    <source>
        <dbReference type="Proteomes" id="UP000597853"/>
    </source>
</evidence>
<reference evidence="2" key="1">
    <citation type="journal article" date="2019" name="Int. J. Syst. Evol. Microbiol.">
        <title>The Global Catalogue of Microorganisms (GCM) 10K type strain sequencing project: providing services to taxonomists for standard genome sequencing and annotation.</title>
        <authorList>
            <consortium name="The Broad Institute Genomics Platform"/>
            <consortium name="The Broad Institute Genome Sequencing Center for Infectious Disease"/>
            <person name="Wu L."/>
            <person name="Ma J."/>
        </authorList>
    </citation>
    <scope>NUCLEOTIDE SEQUENCE [LARGE SCALE GENOMIC DNA]</scope>
    <source>
        <strain evidence="2">JCM 4416</strain>
    </source>
</reference>
<dbReference type="Proteomes" id="UP000597853">
    <property type="component" value="Unassembled WGS sequence"/>
</dbReference>
<sequence>MPASHGTAGTVMWVCVSATEEAPTGPTHVTFDVGNQTCPSTPLTVT</sequence>
<name>A0ABQ2TNK9_STREZ</name>
<dbReference type="EMBL" id="BMTX01000031">
    <property type="protein sequence ID" value="GGS74057.1"/>
    <property type="molecule type" value="Genomic_DNA"/>
</dbReference>
<evidence type="ECO:0000313" key="1">
    <source>
        <dbReference type="EMBL" id="GGS74057.1"/>
    </source>
</evidence>
<proteinExistence type="predicted"/>
<gene>
    <name evidence="1" type="ORF">GCM10010285_61040</name>
</gene>
<accession>A0ABQ2TNK9</accession>
<comment type="caution">
    <text evidence="1">The sequence shown here is derived from an EMBL/GenBank/DDBJ whole genome shotgun (WGS) entry which is preliminary data.</text>
</comment>